<dbReference type="EMBL" id="SMFY01000005">
    <property type="protein sequence ID" value="TCK19687.1"/>
    <property type="molecule type" value="Genomic_DNA"/>
</dbReference>
<reference evidence="3 4" key="1">
    <citation type="submission" date="2019-03" db="EMBL/GenBank/DDBJ databases">
        <title>Genomic Encyclopedia of Type Strains, Phase IV (KMG-IV): sequencing the most valuable type-strain genomes for metagenomic binning, comparative biology and taxonomic classification.</title>
        <authorList>
            <person name="Goeker M."/>
        </authorList>
    </citation>
    <scope>NUCLEOTIDE SEQUENCE [LARGE SCALE GENOMIC DNA]</scope>
    <source>
        <strain evidence="3 4">DSM 101</strain>
    </source>
</reference>
<gene>
    <name evidence="3" type="ORF">EV667_4137</name>
</gene>
<feature type="signal peptide" evidence="2">
    <location>
        <begin position="1"/>
        <end position="25"/>
    </location>
</feature>
<evidence type="ECO:0000313" key="4">
    <source>
        <dbReference type="Proteomes" id="UP000295030"/>
    </source>
</evidence>
<dbReference type="Gene3D" id="3.40.190.10">
    <property type="entry name" value="Periplasmic binding protein-like II"/>
    <property type="match status" value="1"/>
</dbReference>
<comment type="caution">
    <text evidence="3">The sequence shown here is derived from an EMBL/GenBank/DDBJ whole genome shotgun (WGS) entry which is preliminary data.</text>
</comment>
<keyword evidence="2" id="KW-0732">Signal</keyword>
<dbReference type="PANTHER" id="PTHR42928:SF3">
    <property type="entry name" value="UPF0065 PROTEIN YFLP"/>
    <property type="match status" value="1"/>
</dbReference>
<name>A0A4R1HCE7_ANCAQ</name>
<dbReference type="CDD" id="cd07012">
    <property type="entry name" value="PBP2_Bug_TTT"/>
    <property type="match status" value="1"/>
</dbReference>
<dbReference type="InterPro" id="IPR042100">
    <property type="entry name" value="Bug_dom1"/>
</dbReference>
<dbReference type="Gene3D" id="3.40.190.150">
    <property type="entry name" value="Bordetella uptake gene, domain 1"/>
    <property type="match status" value="1"/>
</dbReference>
<dbReference type="Pfam" id="PF03401">
    <property type="entry name" value="TctC"/>
    <property type="match status" value="1"/>
</dbReference>
<proteinExistence type="inferred from homology"/>
<organism evidence="3 4">
    <name type="scientific">Ancylobacter aquaticus</name>
    <dbReference type="NCBI Taxonomy" id="100"/>
    <lineage>
        <taxon>Bacteria</taxon>
        <taxon>Pseudomonadati</taxon>
        <taxon>Pseudomonadota</taxon>
        <taxon>Alphaproteobacteria</taxon>
        <taxon>Hyphomicrobiales</taxon>
        <taxon>Xanthobacteraceae</taxon>
        <taxon>Ancylobacter</taxon>
    </lineage>
</organism>
<dbReference type="PANTHER" id="PTHR42928">
    <property type="entry name" value="TRICARBOXYLATE-BINDING PROTEIN"/>
    <property type="match status" value="1"/>
</dbReference>
<evidence type="ECO:0000256" key="2">
    <source>
        <dbReference type="SAM" id="SignalP"/>
    </source>
</evidence>
<sequence length="320" mass="34343">MTIFCKTIARAVLFTGMLSAAPAVAAEYPSRDFTFVVHGSAGGGSDIIARTVTNIIAQKKLIPTKIIVENRPGGSGVIAYTYLAARKDNPYYLGTMSGSFFTTALSGDSTVSYEDFTPLAAIAEDPYVMVVSASSGIESVKDLVAKGHANFGATGVLTDHALLARMFQDKTGLKASVVPYGGDGEVLAALLGGHIDVQFGNPSEVLEQIKAGRLVPLAMTTTERVSVLPDVPTLKEQNVDIELGQLRAFVMPKGLKPADVAYMQNVFKQVADSPEWKAQYLDKNNANAVFLDSAALGERFKELNDMYRGFMKEMGLLKKQ</sequence>
<dbReference type="OrthoDB" id="7243230at2"/>
<feature type="chain" id="PRO_5020753785" evidence="2">
    <location>
        <begin position="26"/>
        <end position="320"/>
    </location>
</feature>
<dbReference type="PIRSF" id="PIRSF017082">
    <property type="entry name" value="YflP"/>
    <property type="match status" value="1"/>
</dbReference>
<dbReference type="SUPFAM" id="SSF53850">
    <property type="entry name" value="Periplasmic binding protein-like II"/>
    <property type="match status" value="1"/>
</dbReference>
<comment type="similarity">
    <text evidence="1">Belongs to the UPF0065 (bug) family.</text>
</comment>
<evidence type="ECO:0000313" key="3">
    <source>
        <dbReference type="EMBL" id="TCK19687.1"/>
    </source>
</evidence>
<dbReference type="AlphaFoldDB" id="A0A4R1HCE7"/>
<accession>A0A4R1HCE7</accession>
<protein>
    <submittedName>
        <fullName evidence="3">Putative tricarboxylic transport membrane protein</fullName>
    </submittedName>
</protein>
<dbReference type="Proteomes" id="UP000295030">
    <property type="component" value="Unassembled WGS sequence"/>
</dbReference>
<dbReference type="RefSeq" id="WP_131837194.1">
    <property type="nucleotide sequence ID" value="NZ_SMFY01000005.1"/>
</dbReference>
<dbReference type="InterPro" id="IPR005064">
    <property type="entry name" value="BUG"/>
</dbReference>
<keyword evidence="4" id="KW-1185">Reference proteome</keyword>
<evidence type="ECO:0000256" key="1">
    <source>
        <dbReference type="ARBA" id="ARBA00006987"/>
    </source>
</evidence>